<keyword evidence="3" id="KW-1185">Reference proteome</keyword>
<dbReference type="PIRSF" id="PIRSF031900">
    <property type="entry name" value="UCP031900"/>
    <property type="match status" value="1"/>
</dbReference>
<dbReference type="Pfam" id="PF13449">
    <property type="entry name" value="Phytase-like"/>
    <property type="match status" value="1"/>
</dbReference>
<comment type="caution">
    <text evidence="2">The sequence shown here is derived from an EMBL/GenBank/DDBJ whole genome shotgun (WGS) entry which is preliminary data.</text>
</comment>
<gene>
    <name evidence="2" type="ORF">K3177_02055</name>
</gene>
<evidence type="ECO:0000313" key="2">
    <source>
        <dbReference type="EMBL" id="MBX7487288.1"/>
    </source>
</evidence>
<proteinExistence type="predicted"/>
<accession>A0ABS7JB95</accession>
<feature type="domain" description="Phytase-like" evidence="1">
    <location>
        <begin position="64"/>
        <end position="305"/>
    </location>
</feature>
<evidence type="ECO:0000313" key="3">
    <source>
        <dbReference type="Proteomes" id="UP000776651"/>
    </source>
</evidence>
<dbReference type="InterPro" id="IPR027372">
    <property type="entry name" value="Phytase-like_dom"/>
</dbReference>
<name>A0ABS7JB95_9SPHN</name>
<organism evidence="2 3">
    <name type="scientific">Qipengyuania pacifica</name>
    <dbReference type="NCBI Taxonomy" id="2860199"/>
    <lineage>
        <taxon>Bacteria</taxon>
        <taxon>Pseudomonadati</taxon>
        <taxon>Pseudomonadota</taxon>
        <taxon>Alphaproteobacteria</taxon>
        <taxon>Sphingomonadales</taxon>
        <taxon>Erythrobacteraceae</taxon>
        <taxon>Qipengyuania</taxon>
    </lineage>
</organism>
<sequence>MRPTRLVLAALLTAAIVPGTWLRTAEPPQDFQRLATIEPIDVTQSQRGPFTLMAGWEMTGDRAQFGGFSALVVLDKERFLAGSDTGQKLIFGRPDRSDLPGILSSFDDANDGPKESRDLESLAIDPSSGILWGGYEFREAIVRFDADHRRNAEVRPPQMRNWESNGGAESLARLSDGRFLVIEESAQRWMGRQHEALIFATDPIEDKRPQSVLIDIPQSYSLVDATPIGGGRALILLRRLAWSIPPGFETAIVEIDIDRRNPDGSIPTRLLAEFGNAIPRDNYEGIAVTTDVDGQFVWLISDDNFMAIQRTLLLKLRWDRREKARE</sequence>
<dbReference type="InterPro" id="IPR014567">
    <property type="entry name" value="UCP031900"/>
</dbReference>
<dbReference type="Proteomes" id="UP000776651">
    <property type="component" value="Unassembled WGS sequence"/>
</dbReference>
<evidence type="ECO:0000259" key="1">
    <source>
        <dbReference type="Pfam" id="PF13449"/>
    </source>
</evidence>
<dbReference type="RefSeq" id="WP_221596712.1">
    <property type="nucleotide sequence ID" value="NZ_JAIGNQ010000001.1"/>
</dbReference>
<protein>
    <submittedName>
        <fullName evidence="2">Esterase-like activity of phytase family protein</fullName>
    </submittedName>
</protein>
<dbReference type="EMBL" id="JAIGNQ010000001">
    <property type="protein sequence ID" value="MBX7487288.1"/>
    <property type="molecule type" value="Genomic_DNA"/>
</dbReference>
<reference evidence="2 3" key="1">
    <citation type="submission" date="2021-08" db="EMBL/GenBank/DDBJ databases">
        <title>Comparative Genomics Analysis of the Genus Qipengyuania Reveals Extensive Genetic Diversity and Metabolic Versatility, Including the Description of Fifteen Novel Species.</title>
        <authorList>
            <person name="Liu Y."/>
        </authorList>
    </citation>
    <scope>NUCLEOTIDE SEQUENCE [LARGE SCALE GENOMIC DNA]</scope>
    <source>
        <strain evidence="2 3">GH25</strain>
    </source>
</reference>